<dbReference type="eggNOG" id="COG0842">
    <property type="taxonomic scope" value="Bacteria"/>
</dbReference>
<evidence type="ECO:0000256" key="3">
    <source>
        <dbReference type="ARBA" id="ARBA00022448"/>
    </source>
</evidence>
<dbReference type="Pfam" id="PF12698">
    <property type="entry name" value="ABC2_membrane_3"/>
    <property type="match status" value="1"/>
</dbReference>
<keyword evidence="6 8" id="KW-1133">Transmembrane helix</keyword>
<accession>D3P8K8</accession>
<dbReference type="InterPro" id="IPR047817">
    <property type="entry name" value="ABC2_TM_bact-type"/>
</dbReference>
<feature type="transmembrane region" description="Helical" evidence="8">
    <location>
        <begin position="215"/>
        <end position="239"/>
    </location>
</feature>
<keyword evidence="4" id="KW-1003">Cell membrane</keyword>
<dbReference type="OrthoDB" id="9808686at2"/>
<dbReference type="InterPro" id="IPR013525">
    <property type="entry name" value="ABC2_TM"/>
</dbReference>
<dbReference type="PANTHER" id="PTHR30294">
    <property type="entry name" value="MEMBRANE COMPONENT OF ABC TRANSPORTER YHHJ-RELATED"/>
    <property type="match status" value="1"/>
</dbReference>
<feature type="transmembrane region" description="Helical" evidence="8">
    <location>
        <begin position="170"/>
        <end position="194"/>
    </location>
</feature>
<evidence type="ECO:0000256" key="8">
    <source>
        <dbReference type="SAM" id="Phobius"/>
    </source>
</evidence>
<dbReference type="KEGG" id="ddf:DEFDS_1590"/>
<evidence type="ECO:0000256" key="1">
    <source>
        <dbReference type="ARBA" id="ARBA00004651"/>
    </source>
</evidence>
<sequence>MKFLYLVKKELLLFVRNKGLLLFVLYLFTGDIYIAANGIDLSLKHAKFYTLDYDMSYESRDIVSKLVPPWFDFKGYITDSKEIESYLMRDKAVGIIVIPEDFSEKLKENKLDLAFFLNGADASTGYLFAGYTGSIITDYYLEKVKNYQRNFSKIDLRNRVLYNPNTESKYFLGLSELFSVITLLVLILPAASIIREKDEGNIEMILISPLSIRKLIAAKLVAMTIIILLGTTISVNLILKTVLHIPVRGNQLLFLILTAGYIFTTMGLSLFIASISSNMLQVSQLAILFLLPILFLSGSWTPYESMPLIFQKLTYLSPLKYYLDAGYAIIIKGLDFSFVWFYILMMFLMGLPLFIFGTFFINKKL</sequence>
<keyword evidence="11" id="KW-1185">Reference proteome</keyword>
<proteinExistence type="inferred from homology"/>
<name>D3P8K8_DEFDS</name>
<feature type="domain" description="ABC transmembrane type-2" evidence="9">
    <location>
        <begin position="129"/>
        <end position="364"/>
    </location>
</feature>
<feature type="transmembrane region" description="Helical" evidence="8">
    <location>
        <begin position="20"/>
        <end position="39"/>
    </location>
</feature>
<reference evidence="10 11" key="1">
    <citation type="journal article" date="2010" name="DNA Res.">
        <title>Bacterial lifestyle in a deep-sea hydrothermal vent chimney revealed by the genome sequence of the thermophilic bacterium Deferribacter desulfuricans SSM1.</title>
        <authorList>
            <person name="Takaki Y."/>
            <person name="Shimamura S."/>
            <person name="Nakagawa S."/>
            <person name="Fukuhara Y."/>
            <person name="Horikawa H."/>
            <person name="Ankai A."/>
            <person name="Harada T."/>
            <person name="Hosoyama A."/>
            <person name="Oguchi A."/>
            <person name="Fukui S."/>
            <person name="Fujita N."/>
            <person name="Takami H."/>
            <person name="Takai K."/>
        </authorList>
    </citation>
    <scope>NUCLEOTIDE SEQUENCE [LARGE SCALE GENOMIC DNA]</scope>
    <source>
        <strain evidence="11">DSM 14783 / JCM 11476 / NBRC 101012 / SSM1</strain>
    </source>
</reference>
<gene>
    <name evidence="10" type="ordered locus">DEFDS_1590</name>
</gene>
<dbReference type="PANTHER" id="PTHR30294:SF47">
    <property type="entry name" value="INNER MEMBRANE TRANSPORT PERMEASE YHHJ"/>
    <property type="match status" value="1"/>
</dbReference>
<evidence type="ECO:0000256" key="6">
    <source>
        <dbReference type="ARBA" id="ARBA00022989"/>
    </source>
</evidence>
<keyword evidence="7 8" id="KW-0472">Membrane</keyword>
<feature type="transmembrane region" description="Helical" evidence="8">
    <location>
        <begin position="285"/>
        <end position="303"/>
    </location>
</feature>
<dbReference type="GO" id="GO:0005886">
    <property type="term" value="C:plasma membrane"/>
    <property type="evidence" value="ECO:0007669"/>
    <property type="project" value="UniProtKB-SubCell"/>
</dbReference>
<evidence type="ECO:0000259" key="9">
    <source>
        <dbReference type="PROSITE" id="PS51012"/>
    </source>
</evidence>
<comment type="subcellular location">
    <subcellularLocation>
        <location evidence="1">Cell membrane</location>
        <topology evidence="1">Multi-pass membrane protein</topology>
    </subcellularLocation>
</comment>
<dbReference type="PROSITE" id="PS51012">
    <property type="entry name" value="ABC_TM2"/>
    <property type="match status" value="1"/>
</dbReference>
<evidence type="ECO:0000256" key="5">
    <source>
        <dbReference type="ARBA" id="ARBA00022692"/>
    </source>
</evidence>
<dbReference type="EMBL" id="AP011529">
    <property type="protein sequence ID" value="BAI81048.1"/>
    <property type="molecule type" value="Genomic_DNA"/>
</dbReference>
<evidence type="ECO:0000313" key="10">
    <source>
        <dbReference type="EMBL" id="BAI81048.1"/>
    </source>
</evidence>
<evidence type="ECO:0000256" key="4">
    <source>
        <dbReference type="ARBA" id="ARBA00022475"/>
    </source>
</evidence>
<evidence type="ECO:0000313" key="11">
    <source>
        <dbReference type="Proteomes" id="UP000001520"/>
    </source>
</evidence>
<evidence type="ECO:0000256" key="7">
    <source>
        <dbReference type="ARBA" id="ARBA00023136"/>
    </source>
</evidence>
<evidence type="ECO:0000256" key="2">
    <source>
        <dbReference type="ARBA" id="ARBA00007783"/>
    </source>
</evidence>
<dbReference type="HOGENOM" id="CLU_039483_8_1_0"/>
<dbReference type="Proteomes" id="UP000001520">
    <property type="component" value="Chromosome"/>
</dbReference>
<dbReference type="InterPro" id="IPR051449">
    <property type="entry name" value="ABC-2_transporter_component"/>
</dbReference>
<keyword evidence="3" id="KW-0813">Transport</keyword>
<feature type="transmembrane region" description="Helical" evidence="8">
    <location>
        <begin position="339"/>
        <end position="361"/>
    </location>
</feature>
<dbReference type="RefSeq" id="WP_013008294.1">
    <property type="nucleotide sequence ID" value="NC_013939.1"/>
</dbReference>
<organism evidence="10 11">
    <name type="scientific">Deferribacter desulfuricans (strain DSM 14783 / JCM 11476 / NBRC 101012 / SSM1)</name>
    <dbReference type="NCBI Taxonomy" id="639282"/>
    <lineage>
        <taxon>Bacteria</taxon>
        <taxon>Pseudomonadati</taxon>
        <taxon>Deferribacterota</taxon>
        <taxon>Deferribacteres</taxon>
        <taxon>Deferribacterales</taxon>
        <taxon>Deferribacteraceae</taxon>
        <taxon>Deferribacter</taxon>
    </lineage>
</organism>
<protein>
    <submittedName>
        <fullName evidence="10">Multidrug ABC transporter, permease</fullName>
    </submittedName>
</protein>
<dbReference type="AlphaFoldDB" id="D3P8K8"/>
<dbReference type="GO" id="GO:0140359">
    <property type="term" value="F:ABC-type transporter activity"/>
    <property type="evidence" value="ECO:0007669"/>
    <property type="project" value="InterPro"/>
</dbReference>
<dbReference type="Gene3D" id="3.40.1710.10">
    <property type="entry name" value="abc type-2 transporter like domain"/>
    <property type="match status" value="1"/>
</dbReference>
<dbReference type="STRING" id="639282.DEFDS_1590"/>
<comment type="similarity">
    <text evidence="2">Belongs to the ABC-2 integral membrane protein family.</text>
</comment>
<keyword evidence="5 8" id="KW-0812">Transmembrane</keyword>
<feature type="transmembrane region" description="Helical" evidence="8">
    <location>
        <begin position="251"/>
        <end position="273"/>
    </location>
</feature>